<feature type="transmembrane region" description="Helical" evidence="1">
    <location>
        <begin position="30"/>
        <end position="53"/>
    </location>
</feature>
<proteinExistence type="predicted"/>
<dbReference type="RefSeq" id="WP_073344872.1">
    <property type="nucleotide sequence ID" value="NZ_FQVH01000026.1"/>
</dbReference>
<gene>
    <name evidence="2" type="ORF">SAMN02746089_02031</name>
</gene>
<reference evidence="2 3" key="1">
    <citation type="submission" date="2016-11" db="EMBL/GenBank/DDBJ databases">
        <authorList>
            <person name="Jaros S."/>
            <person name="Januszkiewicz K."/>
            <person name="Wedrychowicz H."/>
        </authorList>
    </citation>
    <scope>NUCLEOTIDE SEQUENCE [LARGE SCALE GENOMIC DNA]</scope>
    <source>
        <strain evidence="2 3">DSM 17918</strain>
    </source>
</reference>
<keyword evidence="1" id="KW-1133">Transmembrane helix</keyword>
<protein>
    <submittedName>
        <fullName evidence="2">Predicted spermidine synthase with an N-terminal membrane domain</fullName>
    </submittedName>
</protein>
<name>A0A1M5C5W3_9THEO</name>
<dbReference type="SUPFAM" id="SSF53335">
    <property type="entry name" value="S-adenosyl-L-methionine-dependent methyltransferases"/>
    <property type="match status" value="1"/>
</dbReference>
<feature type="transmembrane region" description="Helical" evidence="1">
    <location>
        <begin position="93"/>
        <end position="112"/>
    </location>
</feature>
<feature type="transmembrane region" description="Helical" evidence="1">
    <location>
        <begin position="149"/>
        <end position="167"/>
    </location>
</feature>
<feature type="transmembrane region" description="Helical" evidence="1">
    <location>
        <begin position="65"/>
        <end position="87"/>
    </location>
</feature>
<feature type="transmembrane region" description="Helical" evidence="1">
    <location>
        <begin position="660"/>
        <end position="677"/>
    </location>
</feature>
<dbReference type="OrthoDB" id="127145at2"/>
<dbReference type="Pfam" id="PF01564">
    <property type="entry name" value="Spermine_synth"/>
    <property type="match status" value="1"/>
</dbReference>
<dbReference type="InterPro" id="IPR029063">
    <property type="entry name" value="SAM-dependent_MTases_sf"/>
</dbReference>
<feature type="transmembrane region" description="Helical" evidence="1">
    <location>
        <begin position="598"/>
        <end position="618"/>
    </location>
</feature>
<evidence type="ECO:0000313" key="3">
    <source>
        <dbReference type="Proteomes" id="UP000184088"/>
    </source>
</evidence>
<dbReference type="STRING" id="1121256.SAMN02746089_02031"/>
<dbReference type="EMBL" id="FQVH01000026">
    <property type="protein sequence ID" value="SHF49997.1"/>
    <property type="molecule type" value="Genomic_DNA"/>
</dbReference>
<evidence type="ECO:0000313" key="2">
    <source>
        <dbReference type="EMBL" id="SHF49997.1"/>
    </source>
</evidence>
<keyword evidence="3" id="KW-1185">Reference proteome</keyword>
<feature type="transmembrane region" description="Helical" evidence="1">
    <location>
        <begin position="725"/>
        <end position="747"/>
    </location>
</feature>
<feature type="transmembrane region" description="Helical" evidence="1">
    <location>
        <begin position="569"/>
        <end position="592"/>
    </location>
</feature>
<dbReference type="Gene3D" id="3.40.50.150">
    <property type="entry name" value="Vaccinia Virus protein VP39"/>
    <property type="match status" value="1"/>
</dbReference>
<feature type="transmembrane region" description="Helical" evidence="1">
    <location>
        <begin position="538"/>
        <end position="557"/>
    </location>
</feature>
<dbReference type="AlphaFoldDB" id="A0A1M5C5W3"/>
<dbReference type="Proteomes" id="UP000184088">
    <property type="component" value="Unassembled WGS sequence"/>
</dbReference>
<accession>A0A1M5C5W3</accession>
<feature type="transmembrane region" description="Helical" evidence="1">
    <location>
        <begin position="630"/>
        <end position="654"/>
    </location>
</feature>
<keyword evidence="1" id="KW-0472">Membrane</keyword>
<feature type="transmembrane region" description="Helical" evidence="1">
    <location>
        <begin position="124"/>
        <end position="143"/>
    </location>
</feature>
<feature type="transmembrane region" description="Helical" evidence="1">
    <location>
        <begin position="697"/>
        <end position="719"/>
    </location>
</feature>
<evidence type="ECO:0000256" key="1">
    <source>
        <dbReference type="SAM" id="Phobius"/>
    </source>
</evidence>
<keyword evidence="1" id="KW-0812">Transmembrane</keyword>
<organism evidence="2 3">
    <name type="scientific">Caldanaerobius fijiensis DSM 17918</name>
    <dbReference type="NCBI Taxonomy" id="1121256"/>
    <lineage>
        <taxon>Bacteria</taxon>
        <taxon>Bacillati</taxon>
        <taxon>Bacillota</taxon>
        <taxon>Clostridia</taxon>
        <taxon>Thermoanaerobacterales</taxon>
        <taxon>Thermoanaerobacteraceae</taxon>
        <taxon>Caldanaerobius</taxon>
    </lineage>
</organism>
<feature type="transmembrane region" description="Helical" evidence="1">
    <location>
        <begin position="179"/>
        <end position="197"/>
    </location>
</feature>
<dbReference type="CDD" id="cd02440">
    <property type="entry name" value="AdoMet_MTases"/>
    <property type="match status" value="1"/>
</dbReference>
<sequence>MILLSVSLVSISLFIYQVILNRIYSTLFWYHYTFLITSFAIFGLGIGGIVAYNQRQKVNAFEVQSLYKSIIMLSISYIASLGIIYILPFQNDLLVYLILAALPFVIGGYYFSSVFRELAGISNKLYFADLIGSGLGSVVVLLSLNNLGIFRSVILICIISSLAALLCAKHFKVKSVSSCILLTIFLIGLFIPARYVYSIEQNFNGFITNKTKTLGSLYESGKKGKIVFTKWNVFSRTDVIKIEGDPNEMILTIDGAANAPMYKFDGKISSLNKYKKDIEYLPFSFGRNDKTLIIGPGGGRDILYALTGNSKDITGVEINTSSIDAVKYFKGFNGNIYGRPEVRIYGQDGRNFIRKSKEKYDVIYLSLVMTNASQNIGYALSENYLYTIEAVQDYMDHLAENGKIAFLAHDEEDLSKLAATIIHALNNKGIPIKDTPKYIAIFRQKMAQNEAGDEHIHYPMLIVKNKPFTVTESNQLKYTAAKGQNSPLYIPHVAEKGPLYHISNGHLSLTGFESGFPFNATPATDNKPYFYNFNKETLLVLMVILFTVLLGSVVLFAPIVSRNKILKPALYFSGLGIGYMLIETPLIQKFILYLGHPVIAFTYILAALLIGSGIGGYFSNIGLFNPLKKIYMPALIVVGISIALVSSLSTIFNITSHFNLLNKILISTALVMIQGFFMGMPFPRGIRILSASGNDDIIAVMWGVNGVMSIAGSVLSVILSMEFGFNIAILAGGVVYALISLSNKFILGK</sequence>